<dbReference type="AlphaFoldDB" id="A0A9P6NE22"/>
<evidence type="ECO:0000256" key="1">
    <source>
        <dbReference type="SAM" id="MobiDB-lite"/>
    </source>
</evidence>
<feature type="transmembrane region" description="Helical" evidence="2">
    <location>
        <begin position="138"/>
        <end position="162"/>
    </location>
</feature>
<comment type="caution">
    <text evidence="3">The sequence shown here is derived from an EMBL/GenBank/DDBJ whole genome shotgun (WGS) entry which is preliminary data.</text>
</comment>
<proteinExistence type="predicted"/>
<keyword evidence="2" id="KW-0812">Transmembrane</keyword>
<evidence type="ECO:0000256" key="2">
    <source>
        <dbReference type="SAM" id="Phobius"/>
    </source>
</evidence>
<dbReference type="EMBL" id="MU167348">
    <property type="protein sequence ID" value="KAG0142459.1"/>
    <property type="molecule type" value="Genomic_DNA"/>
</dbReference>
<feature type="region of interest" description="Disordered" evidence="1">
    <location>
        <begin position="88"/>
        <end position="115"/>
    </location>
</feature>
<evidence type="ECO:0000313" key="4">
    <source>
        <dbReference type="Proteomes" id="UP000886653"/>
    </source>
</evidence>
<sequence>MVHYYGRLSQLEKRHEPQAQLSRRQLNRSQGPSIQWPNALQEPPDGRPIASQYRHLTTPSPPTSINQSAVIVPNNTVLTNLPPPDMSIVPPMTSNSTWQSVAPVAPPPPPNGPLPEIPPALEGVNGSSTSSSQPGMKIGTLALVGATVAGGIFLIVVAIAIIRSLKSKKNENEE</sequence>
<feature type="compositionally biased region" description="Polar residues" evidence="1">
    <location>
        <begin position="54"/>
        <end position="67"/>
    </location>
</feature>
<organism evidence="3 4">
    <name type="scientific">Cronartium quercuum f. sp. fusiforme G11</name>
    <dbReference type="NCBI Taxonomy" id="708437"/>
    <lineage>
        <taxon>Eukaryota</taxon>
        <taxon>Fungi</taxon>
        <taxon>Dikarya</taxon>
        <taxon>Basidiomycota</taxon>
        <taxon>Pucciniomycotina</taxon>
        <taxon>Pucciniomycetes</taxon>
        <taxon>Pucciniales</taxon>
        <taxon>Coleosporiaceae</taxon>
        <taxon>Cronartium</taxon>
    </lineage>
</organism>
<keyword evidence="2" id="KW-0472">Membrane</keyword>
<gene>
    <name evidence="3" type="ORF">CROQUDRAFT_135577</name>
</gene>
<dbReference type="Proteomes" id="UP000886653">
    <property type="component" value="Unassembled WGS sequence"/>
</dbReference>
<feature type="compositionally biased region" description="Pro residues" evidence="1">
    <location>
        <begin position="104"/>
        <end position="115"/>
    </location>
</feature>
<evidence type="ECO:0000313" key="3">
    <source>
        <dbReference type="EMBL" id="KAG0142459.1"/>
    </source>
</evidence>
<feature type="compositionally biased region" description="Polar residues" evidence="1">
    <location>
        <begin position="19"/>
        <end position="38"/>
    </location>
</feature>
<keyword evidence="2" id="KW-1133">Transmembrane helix</keyword>
<reference evidence="3" key="1">
    <citation type="submission" date="2013-11" db="EMBL/GenBank/DDBJ databases">
        <title>Genome sequence of the fusiform rust pathogen reveals effectors for host alternation and coevolution with pine.</title>
        <authorList>
            <consortium name="DOE Joint Genome Institute"/>
            <person name="Smith K."/>
            <person name="Pendleton A."/>
            <person name="Kubisiak T."/>
            <person name="Anderson C."/>
            <person name="Salamov A."/>
            <person name="Aerts A."/>
            <person name="Riley R."/>
            <person name="Clum A."/>
            <person name="Lindquist E."/>
            <person name="Ence D."/>
            <person name="Campbell M."/>
            <person name="Kronenberg Z."/>
            <person name="Feau N."/>
            <person name="Dhillon B."/>
            <person name="Hamelin R."/>
            <person name="Burleigh J."/>
            <person name="Smith J."/>
            <person name="Yandell M."/>
            <person name="Nelson C."/>
            <person name="Grigoriev I."/>
            <person name="Davis J."/>
        </authorList>
    </citation>
    <scope>NUCLEOTIDE SEQUENCE</scope>
    <source>
        <strain evidence="3">G11</strain>
    </source>
</reference>
<protein>
    <submittedName>
        <fullName evidence="3">Uncharacterized protein</fullName>
    </submittedName>
</protein>
<name>A0A9P6NE22_9BASI</name>
<accession>A0A9P6NE22</accession>
<feature type="region of interest" description="Disordered" evidence="1">
    <location>
        <begin position="1"/>
        <end position="67"/>
    </location>
</feature>
<keyword evidence="4" id="KW-1185">Reference proteome</keyword>